<dbReference type="InterPro" id="IPR003593">
    <property type="entry name" value="AAA+_ATPase"/>
</dbReference>
<feature type="domain" description="ABC transporter" evidence="11">
    <location>
        <begin position="17"/>
        <end position="252"/>
    </location>
</feature>
<dbReference type="CDD" id="cd03216">
    <property type="entry name" value="ABC_Carb_Monos_I"/>
    <property type="match status" value="1"/>
</dbReference>
<evidence type="ECO:0000256" key="7">
    <source>
        <dbReference type="ARBA" id="ARBA00022741"/>
    </source>
</evidence>
<name>A0A5C4NUA6_9BURK</name>
<dbReference type="GO" id="GO:0005886">
    <property type="term" value="C:plasma membrane"/>
    <property type="evidence" value="ECO:0007669"/>
    <property type="project" value="UniProtKB-SubCell"/>
</dbReference>
<evidence type="ECO:0000256" key="6">
    <source>
        <dbReference type="ARBA" id="ARBA00022737"/>
    </source>
</evidence>
<keyword evidence="10" id="KW-0472">Membrane</keyword>
<evidence type="ECO:0000256" key="9">
    <source>
        <dbReference type="ARBA" id="ARBA00022967"/>
    </source>
</evidence>
<organism evidence="12 13">
    <name type="scientific">Janthinobacterium lividum</name>
    <dbReference type="NCBI Taxonomy" id="29581"/>
    <lineage>
        <taxon>Bacteria</taxon>
        <taxon>Pseudomonadati</taxon>
        <taxon>Pseudomonadota</taxon>
        <taxon>Betaproteobacteria</taxon>
        <taxon>Burkholderiales</taxon>
        <taxon>Oxalobacteraceae</taxon>
        <taxon>Janthinobacterium</taxon>
    </lineage>
</organism>
<dbReference type="InterPro" id="IPR003439">
    <property type="entry name" value="ABC_transporter-like_ATP-bd"/>
</dbReference>
<evidence type="ECO:0000256" key="8">
    <source>
        <dbReference type="ARBA" id="ARBA00022840"/>
    </source>
</evidence>
<comment type="caution">
    <text evidence="12">The sequence shown here is derived from an EMBL/GenBank/DDBJ whole genome shotgun (WGS) entry which is preliminary data.</text>
</comment>
<dbReference type="PANTHER" id="PTHR43790">
    <property type="entry name" value="CARBOHYDRATE TRANSPORT ATP-BINDING PROTEIN MG119-RELATED"/>
    <property type="match status" value="1"/>
</dbReference>
<dbReference type="Proteomes" id="UP000305681">
    <property type="component" value="Unassembled WGS sequence"/>
</dbReference>
<evidence type="ECO:0000256" key="3">
    <source>
        <dbReference type="ARBA" id="ARBA00022475"/>
    </source>
</evidence>
<evidence type="ECO:0000256" key="5">
    <source>
        <dbReference type="ARBA" id="ARBA00022597"/>
    </source>
</evidence>
<dbReference type="SMART" id="SM00382">
    <property type="entry name" value="AAA"/>
    <property type="match status" value="2"/>
</dbReference>
<dbReference type="AlphaFoldDB" id="A0A5C4NUA6"/>
<keyword evidence="5" id="KW-0762">Sugar transport</keyword>
<evidence type="ECO:0000256" key="1">
    <source>
        <dbReference type="ARBA" id="ARBA00004202"/>
    </source>
</evidence>
<dbReference type="EMBL" id="VDGE01000002">
    <property type="protein sequence ID" value="TNC77510.1"/>
    <property type="molecule type" value="Genomic_DNA"/>
</dbReference>
<dbReference type="FunFam" id="3.40.50.300:FF:000127">
    <property type="entry name" value="Ribose import ATP-binding protein RbsA"/>
    <property type="match status" value="1"/>
</dbReference>
<accession>A0A5C4NUA6</accession>
<dbReference type="CDD" id="cd03215">
    <property type="entry name" value="ABC_Carb_Monos_II"/>
    <property type="match status" value="1"/>
</dbReference>
<keyword evidence="6" id="KW-0677">Repeat</keyword>
<keyword evidence="9" id="KW-1278">Translocase</keyword>
<comment type="subcellular location">
    <subcellularLocation>
        <location evidence="1">Cell membrane</location>
        <topology evidence="1">Peripheral membrane protein</topology>
    </subcellularLocation>
</comment>
<dbReference type="SUPFAM" id="SSF52540">
    <property type="entry name" value="P-loop containing nucleoside triphosphate hydrolases"/>
    <property type="match status" value="2"/>
</dbReference>
<sequence length="512" mass="56143">MAVEWRRHTMNESEEILALNKVSKRFPGVLALDNVSFSLRKGEAHALCGENGAGKSTLMKVMSGVYQADEGELVYKGKVCSFSCSVDAEAAGIAIIHQELNLIPHLSVAENIFLAREPVRGIFIDRKKMRADAQALLDRLKLRIDPRQLVKNLSCAQQQMVEIAKALSLNTEVLIMDEPTSSLTESETGQLFDIINELKRNGVSVVYISHRLEEMQHIIDRVTVLRDGKFVCTDDFAATTLDAIVAKMVGRTLDEKFPDRVSTPTAEVLLRVTDLHRKDVFGPLSFDLRRGEILGFSGLMGAGRTEVARAIFGADPLTSGAIHLGDVAVTIDSPIDAIGHGIAYLSEDRKSHGLAVRMSVAANLTLTNVSGLANRFGFIDFAREEAVAQQYIAALGIKTPTSKQIARNLSGGNQQKIVISKWLYRESKIIFFDEPTRGIDVGAKFAIYQLLDKLASEGIGVVLITSELPEIMGMTDRVAVFHEGRISGIVNTRESSQEEIMHLASGRQAAMH</sequence>
<dbReference type="Pfam" id="PF00005">
    <property type="entry name" value="ABC_tran"/>
    <property type="match status" value="2"/>
</dbReference>
<evidence type="ECO:0000313" key="12">
    <source>
        <dbReference type="EMBL" id="TNC77510.1"/>
    </source>
</evidence>
<evidence type="ECO:0000313" key="13">
    <source>
        <dbReference type="Proteomes" id="UP000305681"/>
    </source>
</evidence>
<reference evidence="12 13" key="1">
    <citation type="submission" date="2019-06" db="EMBL/GenBank/DDBJ databases">
        <title>Genome sequence of Janthinobacterium lividum UCD_MED1.</title>
        <authorList>
            <person name="De Leon M.E."/>
            <person name="Jospin G."/>
        </authorList>
    </citation>
    <scope>NUCLEOTIDE SEQUENCE [LARGE SCALE GENOMIC DNA]</scope>
    <source>
        <strain evidence="12 13">UCD_MED1</strain>
    </source>
</reference>
<dbReference type="InterPro" id="IPR050107">
    <property type="entry name" value="ABC_carbohydrate_import_ATPase"/>
</dbReference>
<gene>
    <name evidence="12" type="ORF">FHI69_09235</name>
</gene>
<evidence type="ECO:0000256" key="10">
    <source>
        <dbReference type="ARBA" id="ARBA00023136"/>
    </source>
</evidence>
<keyword evidence="3" id="KW-1003">Cell membrane</keyword>
<protein>
    <submittedName>
        <fullName evidence="12">Sugar ABC transporter ATP-binding protein</fullName>
    </submittedName>
</protein>
<evidence type="ECO:0000259" key="11">
    <source>
        <dbReference type="PROSITE" id="PS50893"/>
    </source>
</evidence>
<keyword evidence="7" id="KW-0547">Nucleotide-binding</keyword>
<dbReference type="InterPro" id="IPR017871">
    <property type="entry name" value="ABC_transporter-like_CS"/>
</dbReference>
<dbReference type="PROSITE" id="PS50893">
    <property type="entry name" value="ABC_TRANSPORTER_2"/>
    <property type="match status" value="2"/>
</dbReference>
<dbReference type="GO" id="GO:0005524">
    <property type="term" value="F:ATP binding"/>
    <property type="evidence" value="ECO:0007669"/>
    <property type="project" value="UniProtKB-KW"/>
</dbReference>
<dbReference type="Gene3D" id="3.40.50.300">
    <property type="entry name" value="P-loop containing nucleotide triphosphate hydrolases"/>
    <property type="match status" value="2"/>
</dbReference>
<dbReference type="GO" id="GO:0016887">
    <property type="term" value="F:ATP hydrolysis activity"/>
    <property type="evidence" value="ECO:0007669"/>
    <property type="project" value="InterPro"/>
</dbReference>
<evidence type="ECO:0000256" key="4">
    <source>
        <dbReference type="ARBA" id="ARBA00022519"/>
    </source>
</evidence>
<dbReference type="PANTHER" id="PTHR43790:SF9">
    <property type="entry name" value="GALACTOFURANOSE TRANSPORTER ATP-BINDING PROTEIN YTFR"/>
    <property type="match status" value="1"/>
</dbReference>
<keyword evidence="4" id="KW-0997">Cell inner membrane</keyword>
<dbReference type="PROSITE" id="PS00211">
    <property type="entry name" value="ABC_TRANSPORTER_1"/>
    <property type="match status" value="1"/>
</dbReference>
<dbReference type="InterPro" id="IPR027417">
    <property type="entry name" value="P-loop_NTPase"/>
</dbReference>
<feature type="domain" description="ABC transporter" evidence="11">
    <location>
        <begin position="263"/>
        <end position="508"/>
    </location>
</feature>
<evidence type="ECO:0000256" key="2">
    <source>
        <dbReference type="ARBA" id="ARBA00022448"/>
    </source>
</evidence>
<proteinExistence type="predicted"/>
<keyword evidence="2" id="KW-0813">Transport</keyword>
<keyword evidence="8 12" id="KW-0067">ATP-binding</keyword>